<keyword evidence="4" id="KW-0326">Glycosidase</keyword>
<dbReference type="CDD" id="cd08023">
    <property type="entry name" value="GH16_laminarinase_like"/>
    <property type="match status" value="1"/>
</dbReference>
<evidence type="ECO:0000313" key="5">
    <source>
        <dbReference type="Proteomes" id="UP000004200"/>
    </source>
</evidence>
<keyword evidence="4" id="KW-0378">Hydrolase</keyword>
<dbReference type="InterPro" id="IPR000757">
    <property type="entry name" value="Beta-glucanase-like"/>
</dbReference>
<proteinExistence type="inferred from homology"/>
<evidence type="ECO:0000259" key="3">
    <source>
        <dbReference type="PROSITE" id="PS51762"/>
    </source>
</evidence>
<dbReference type="Gene3D" id="2.60.120.200">
    <property type="match status" value="1"/>
</dbReference>
<feature type="domain" description="GH16" evidence="3">
    <location>
        <begin position="26"/>
        <end position="267"/>
    </location>
</feature>
<evidence type="ECO:0000313" key="4">
    <source>
        <dbReference type="EMBL" id="EGV33582.1"/>
    </source>
</evidence>
<dbReference type="Pfam" id="PF00722">
    <property type="entry name" value="Glyco_hydro_16"/>
    <property type="match status" value="1"/>
</dbReference>
<organism evidence="4 5">
    <name type="scientific">Thiorhodococcus drewsii AZ1</name>
    <dbReference type="NCBI Taxonomy" id="765913"/>
    <lineage>
        <taxon>Bacteria</taxon>
        <taxon>Pseudomonadati</taxon>
        <taxon>Pseudomonadota</taxon>
        <taxon>Gammaproteobacteria</taxon>
        <taxon>Chromatiales</taxon>
        <taxon>Chromatiaceae</taxon>
        <taxon>Thiorhodococcus</taxon>
    </lineage>
</organism>
<dbReference type="GO" id="GO:0005975">
    <property type="term" value="P:carbohydrate metabolic process"/>
    <property type="evidence" value="ECO:0007669"/>
    <property type="project" value="InterPro"/>
</dbReference>
<dbReference type="GO" id="GO:0042972">
    <property type="term" value="F:licheninase activity"/>
    <property type="evidence" value="ECO:0007669"/>
    <property type="project" value="UniProtKB-EC"/>
</dbReference>
<dbReference type="AlphaFoldDB" id="G2DW82"/>
<dbReference type="eggNOG" id="COG2273">
    <property type="taxonomic scope" value="Bacteria"/>
</dbReference>
<reference evidence="4 5" key="1">
    <citation type="submission" date="2011-06" db="EMBL/GenBank/DDBJ databases">
        <title>The draft genome of Thiorhodococcus drewsii AZ1.</title>
        <authorList>
            <consortium name="US DOE Joint Genome Institute (JGI-PGF)"/>
            <person name="Lucas S."/>
            <person name="Han J."/>
            <person name="Lapidus A."/>
            <person name="Cheng J.-F."/>
            <person name="Goodwin L."/>
            <person name="Pitluck S."/>
            <person name="Peters L."/>
            <person name="Land M.L."/>
            <person name="Hauser L."/>
            <person name="Vogl K."/>
            <person name="Liu Z."/>
            <person name="Imhoff J."/>
            <person name="Thiel V."/>
            <person name="Frigaard N.-U."/>
            <person name="Bryant D.A."/>
            <person name="Woyke T.J."/>
        </authorList>
    </citation>
    <scope>NUCLEOTIDE SEQUENCE [LARGE SCALE GENOMIC DNA]</scope>
    <source>
        <strain evidence="4 5">AZ1</strain>
    </source>
</reference>
<keyword evidence="2" id="KW-0732">Signal</keyword>
<dbReference type="SUPFAM" id="SSF49899">
    <property type="entry name" value="Concanavalin A-like lectins/glucanases"/>
    <property type="match status" value="1"/>
</dbReference>
<gene>
    <name evidence="4" type="ORF">ThidrDRAFT_0271</name>
</gene>
<protein>
    <submittedName>
        <fullName evidence="4">Licheninase</fullName>
        <ecNumber evidence="4">3.2.1.73</ecNumber>
    </submittedName>
</protein>
<accession>G2DW82</accession>
<name>G2DW82_9GAMM</name>
<dbReference type="Proteomes" id="UP000004200">
    <property type="component" value="Unassembled WGS sequence"/>
</dbReference>
<dbReference type="PANTHER" id="PTHR10963">
    <property type="entry name" value="GLYCOSYL HYDROLASE-RELATED"/>
    <property type="match status" value="1"/>
</dbReference>
<dbReference type="EMBL" id="AFWT01000002">
    <property type="protein sequence ID" value="EGV33582.1"/>
    <property type="molecule type" value="Genomic_DNA"/>
</dbReference>
<keyword evidence="5" id="KW-1185">Reference proteome</keyword>
<dbReference type="InterPro" id="IPR013320">
    <property type="entry name" value="ConA-like_dom_sf"/>
</dbReference>
<sequence length="287" mass="33213">MGGLLFLCCPLFAPVALADWHVVWSDEFDYVGPPDATKWNIENWPPRRVNNELQSYTDDPENVWVENGRLVIEAQVDPDDDSLFTSARINSRGMGASTYGRFEARIRFPDARGTWSAFWLMPSDPSLYGWNQDEGWYWPNCGEIDIVEQVGFEPEIVHASVHSKAAYFKNGNQRTDQIEIADAADVYHRYAVEWLEDSMEFFVDDESFFRVENNGEGWEWWPFDQEFYVILNLAVGGSWGGREGIDLDALPQRMLVDYVRISEYSESDDLDPEVERDYSVDVLRESR</sequence>
<dbReference type="STRING" id="765913.ThidrDRAFT_0271"/>
<feature type="chain" id="PRO_5003429070" evidence="2">
    <location>
        <begin position="19"/>
        <end position="287"/>
    </location>
</feature>
<dbReference type="PROSITE" id="PS51762">
    <property type="entry name" value="GH16_2"/>
    <property type="match status" value="1"/>
</dbReference>
<feature type="signal peptide" evidence="2">
    <location>
        <begin position="1"/>
        <end position="18"/>
    </location>
</feature>
<evidence type="ECO:0000256" key="1">
    <source>
        <dbReference type="ARBA" id="ARBA00006865"/>
    </source>
</evidence>
<dbReference type="PANTHER" id="PTHR10963:SF55">
    <property type="entry name" value="GLYCOSIDE HYDROLASE FAMILY 16 PROTEIN"/>
    <property type="match status" value="1"/>
</dbReference>
<comment type="similarity">
    <text evidence="1">Belongs to the glycosyl hydrolase 16 family.</text>
</comment>
<dbReference type="OrthoDB" id="9809583at2"/>
<dbReference type="RefSeq" id="WP_007038987.1">
    <property type="nucleotide sequence ID" value="NZ_AFWT01000002.1"/>
</dbReference>
<dbReference type="InterPro" id="IPR050546">
    <property type="entry name" value="Glycosyl_Hydrlase_16"/>
</dbReference>
<comment type="caution">
    <text evidence="4">The sequence shown here is derived from an EMBL/GenBank/DDBJ whole genome shotgun (WGS) entry which is preliminary data.</text>
</comment>
<dbReference type="EC" id="3.2.1.73" evidence="4"/>
<evidence type="ECO:0000256" key="2">
    <source>
        <dbReference type="SAM" id="SignalP"/>
    </source>
</evidence>